<dbReference type="InterPro" id="IPR003140">
    <property type="entry name" value="PLipase/COase/thioEstase"/>
</dbReference>
<feature type="domain" description="Phospholipase/carboxylesterase/thioesterase" evidence="4">
    <location>
        <begin position="31"/>
        <end position="221"/>
    </location>
</feature>
<keyword evidence="2" id="KW-0378">Hydrolase</keyword>
<dbReference type="Proteomes" id="UP000317691">
    <property type="component" value="Unassembled WGS sequence"/>
</dbReference>
<evidence type="ECO:0000313" key="5">
    <source>
        <dbReference type="EMBL" id="TMQ64926.1"/>
    </source>
</evidence>
<comment type="caution">
    <text evidence="5">The sequence shown here is derived from an EMBL/GenBank/DDBJ whole genome shotgun (WGS) entry which is preliminary data.</text>
</comment>
<gene>
    <name evidence="5" type="ORF">E6K79_06165</name>
</gene>
<accession>A0A538TMS7</accession>
<dbReference type="EMBL" id="VBOZ01000016">
    <property type="protein sequence ID" value="TMQ64926.1"/>
    <property type="molecule type" value="Genomic_DNA"/>
</dbReference>
<evidence type="ECO:0000256" key="2">
    <source>
        <dbReference type="ARBA" id="ARBA00022801"/>
    </source>
</evidence>
<comment type="similarity">
    <text evidence="1">Belongs to the AB hydrolase superfamily. AB hydrolase 2 family.</text>
</comment>
<dbReference type="InterPro" id="IPR029058">
    <property type="entry name" value="AB_hydrolase_fold"/>
</dbReference>
<dbReference type="PANTHER" id="PTHR10655">
    <property type="entry name" value="LYSOPHOSPHOLIPASE-RELATED"/>
    <property type="match status" value="1"/>
</dbReference>
<name>A0A538TMS7_UNCEI</name>
<dbReference type="Gene3D" id="3.40.50.1820">
    <property type="entry name" value="alpha/beta hydrolase"/>
    <property type="match status" value="1"/>
</dbReference>
<organism evidence="5 6">
    <name type="scientific">Eiseniibacteriota bacterium</name>
    <dbReference type="NCBI Taxonomy" id="2212470"/>
    <lineage>
        <taxon>Bacteria</taxon>
        <taxon>Candidatus Eiseniibacteriota</taxon>
    </lineage>
</organism>
<dbReference type="GO" id="GO:0016787">
    <property type="term" value="F:hydrolase activity"/>
    <property type="evidence" value="ECO:0007669"/>
    <property type="project" value="UniProtKB-KW"/>
</dbReference>
<dbReference type="AlphaFoldDB" id="A0A538TMS7"/>
<reference evidence="5 6" key="1">
    <citation type="journal article" date="2019" name="Nat. Microbiol.">
        <title>Mediterranean grassland soil C-N compound turnover is dependent on rainfall and depth, and is mediated by genomically divergent microorganisms.</title>
        <authorList>
            <person name="Diamond S."/>
            <person name="Andeer P.F."/>
            <person name="Li Z."/>
            <person name="Crits-Christoph A."/>
            <person name="Burstein D."/>
            <person name="Anantharaman K."/>
            <person name="Lane K.R."/>
            <person name="Thomas B.C."/>
            <person name="Pan C."/>
            <person name="Northen T.R."/>
            <person name="Banfield J.F."/>
        </authorList>
    </citation>
    <scope>NUCLEOTIDE SEQUENCE [LARGE SCALE GENOMIC DNA]</scope>
    <source>
        <strain evidence="5">WS_9</strain>
    </source>
</reference>
<evidence type="ECO:0000259" key="4">
    <source>
        <dbReference type="Pfam" id="PF02230"/>
    </source>
</evidence>
<evidence type="ECO:0000256" key="3">
    <source>
        <dbReference type="SAM" id="MobiDB-lite"/>
    </source>
</evidence>
<evidence type="ECO:0000256" key="1">
    <source>
        <dbReference type="ARBA" id="ARBA00006499"/>
    </source>
</evidence>
<evidence type="ECO:0000313" key="6">
    <source>
        <dbReference type="Proteomes" id="UP000317691"/>
    </source>
</evidence>
<sequence length="229" mass="24641">MNERRDRLTLSSEVPPPHGDAIIRTAGTPLKEARAAMVLVHGRGASAEDILMLREEWSAAGFAFVAAQAAGSTWYPYTFLAPLEQNEPHLSSAIALLGAIVDELGLRGIPAERQILLGFSQGGCLVVEFAGRFARRWGGVAGLSAGLIGPPGRRWNFTGSLDRTPVFLGCSDTDPHIPRERVEESGAELTRIGGEVELRIYPALGHTINRDELAHVQKMIDQLPASAVS</sequence>
<dbReference type="InterPro" id="IPR050565">
    <property type="entry name" value="LYPA1-2/EST-like"/>
</dbReference>
<protein>
    <submittedName>
        <fullName evidence="5">Phospholipase</fullName>
    </submittedName>
</protein>
<dbReference type="SUPFAM" id="SSF53474">
    <property type="entry name" value="alpha/beta-Hydrolases"/>
    <property type="match status" value="1"/>
</dbReference>
<feature type="region of interest" description="Disordered" evidence="3">
    <location>
        <begin position="1"/>
        <end position="21"/>
    </location>
</feature>
<dbReference type="PANTHER" id="PTHR10655:SF17">
    <property type="entry name" value="LYSOPHOSPHOLIPASE-LIKE PROTEIN 1"/>
    <property type="match status" value="1"/>
</dbReference>
<proteinExistence type="inferred from homology"/>
<dbReference type="Pfam" id="PF02230">
    <property type="entry name" value="Abhydrolase_2"/>
    <property type="match status" value="1"/>
</dbReference>